<feature type="domain" description="Beta-galactosidase trimerisation" evidence="10">
    <location>
        <begin position="388"/>
        <end position="593"/>
    </location>
</feature>
<dbReference type="PANTHER" id="PTHR36447:SF2">
    <property type="entry name" value="BETA-GALACTOSIDASE YESZ"/>
    <property type="match status" value="1"/>
</dbReference>
<evidence type="ECO:0000256" key="5">
    <source>
        <dbReference type="ARBA" id="ARBA00022801"/>
    </source>
</evidence>
<evidence type="ECO:0000259" key="10">
    <source>
        <dbReference type="Pfam" id="PF08532"/>
    </source>
</evidence>
<evidence type="ECO:0000256" key="7">
    <source>
        <dbReference type="ARBA" id="ARBA00023295"/>
    </source>
</evidence>
<dbReference type="Pfam" id="PF02449">
    <property type="entry name" value="Glyco_hydro_42"/>
    <property type="match status" value="1"/>
</dbReference>
<keyword evidence="6" id="KW-0862">Zinc</keyword>
<evidence type="ECO:0000313" key="11">
    <source>
        <dbReference type="EMBL" id="MCV9885358.1"/>
    </source>
</evidence>
<keyword evidence="5 8" id="KW-0378">Hydrolase</keyword>
<evidence type="ECO:0000256" key="8">
    <source>
        <dbReference type="PIRNR" id="PIRNR001084"/>
    </source>
</evidence>
<dbReference type="PANTHER" id="PTHR36447">
    <property type="entry name" value="BETA-GALACTOSIDASE GANA"/>
    <property type="match status" value="1"/>
</dbReference>
<comment type="similarity">
    <text evidence="2 8">Belongs to the glycosyl hydrolase 42 family.</text>
</comment>
<dbReference type="InterPro" id="IPR029062">
    <property type="entry name" value="Class_I_gatase-like"/>
</dbReference>
<dbReference type="RefSeq" id="WP_264142150.1">
    <property type="nucleotide sequence ID" value="NZ_JAOYEY010000031.1"/>
</dbReference>
<dbReference type="InterPro" id="IPR013738">
    <property type="entry name" value="Beta_galactosidase_Trimer"/>
</dbReference>
<dbReference type="InterPro" id="IPR017853">
    <property type="entry name" value="GH"/>
</dbReference>
<dbReference type="Gene3D" id="3.20.20.80">
    <property type="entry name" value="Glycosidases"/>
    <property type="match status" value="1"/>
</dbReference>
<dbReference type="SUPFAM" id="SSF51445">
    <property type="entry name" value="(Trans)glycosidases"/>
    <property type="match status" value="1"/>
</dbReference>
<dbReference type="Proteomes" id="UP001526147">
    <property type="component" value="Unassembled WGS sequence"/>
</dbReference>
<dbReference type="CDD" id="cd03143">
    <property type="entry name" value="A4_beta-galactosidase_middle_domain"/>
    <property type="match status" value="1"/>
</dbReference>
<organism evidence="11 12">
    <name type="scientific">Metabacillus halosaccharovorans</name>
    <dbReference type="NCBI Taxonomy" id="930124"/>
    <lineage>
        <taxon>Bacteria</taxon>
        <taxon>Bacillati</taxon>
        <taxon>Bacillota</taxon>
        <taxon>Bacilli</taxon>
        <taxon>Bacillales</taxon>
        <taxon>Bacillaceae</taxon>
        <taxon>Metabacillus</taxon>
    </lineage>
</organism>
<sequence length="679" mass="76539">MTKKLYHGAAYYPELWNEETIEEDIKLMVEAGINVVRMGEFAWSIMEKEEGVIDLSFFVNMIEKLHDHGIETVMCTPTPTPPIWLSHHHPERLHVDENGQVMSHGSRQHICTNNTYFRKRAAIITEEIAKAVGHLPGVIGWQLDNEFKCHVSECMCETCKSLWHSWLEEKYGTIDALNEAWGTHVWSQYYHSFEQIPQPISTPFLHNSALKTMYQLFSYEKIAEFSDEQAAIVRQHSQAPITHNSTTFFHVDNERLYKHLDFASFDTYAERSNFASYLFNCDLWRNFKSGKDYWVMETSPSHSASLESYAAPHANGYLKAEAVASYALGGEAFCYWLWRQQRTGCEQPHGSVISAWGKPTVGFENVKEVDAARKELEPVITTTRPAQAEVAITYSDRARAFLKTEPHRDLDYRSLIIPFYERILSAGYHRDLIPEGAKLEGYKLLFTPIVHYLSHDYLQQATKFVEEGGVWIVGPLTGGRTENHTIHTDAALGKLEQLAGVETLYTYPMEGTDSYGEFMGVKASLSLWSSVFQPTAGKAVGTIKGGNSDGAAFMTEHKVGKGKIVMLGSLPSGESGDLLLKKCVDHYAKEADIQLKTDVSRGTIVAPRIRKGEIIWVIVNMDGNGGTVSIPDGGKDRFTGEELTKGQYEVGPFQYKVIVFPMNKDEELGNNQLVDSVQQ</sequence>
<dbReference type="EMBL" id="JAOYEY010000031">
    <property type="protein sequence ID" value="MCV9885358.1"/>
    <property type="molecule type" value="Genomic_DNA"/>
</dbReference>
<evidence type="ECO:0000256" key="3">
    <source>
        <dbReference type="ARBA" id="ARBA00012756"/>
    </source>
</evidence>
<evidence type="ECO:0000256" key="1">
    <source>
        <dbReference type="ARBA" id="ARBA00001412"/>
    </source>
</evidence>
<evidence type="ECO:0000259" key="9">
    <source>
        <dbReference type="Pfam" id="PF02449"/>
    </source>
</evidence>
<dbReference type="Pfam" id="PF08532">
    <property type="entry name" value="Glyco_hydro_42M"/>
    <property type="match status" value="1"/>
</dbReference>
<dbReference type="SUPFAM" id="SSF52317">
    <property type="entry name" value="Class I glutamine amidotransferase-like"/>
    <property type="match status" value="1"/>
</dbReference>
<evidence type="ECO:0000256" key="6">
    <source>
        <dbReference type="ARBA" id="ARBA00022833"/>
    </source>
</evidence>
<accession>A0ABT3DE73</accession>
<dbReference type="PIRSF" id="PIRSF001084">
    <property type="entry name" value="B-galactosidase"/>
    <property type="match status" value="1"/>
</dbReference>
<dbReference type="InterPro" id="IPR013529">
    <property type="entry name" value="Glyco_hydro_42_N"/>
</dbReference>
<keyword evidence="7 8" id="KW-0326">Glycosidase</keyword>
<feature type="domain" description="Glycoside hydrolase family 42 N-terminal" evidence="9">
    <location>
        <begin position="11"/>
        <end position="375"/>
    </location>
</feature>
<reference evidence="11 12" key="1">
    <citation type="submission" date="2022-10" db="EMBL/GenBank/DDBJ databases">
        <title>Draft genome assembly of moderately radiation resistant bacterium Metabacillus halosaccharovorans.</title>
        <authorList>
            <person name="Pal S."/>
            <person name="Gopinathan A."/>
        </authorList>
    </citation>
    <scope>NUCLEOTIDE SEQUENCE [LARGE SCALE GENOMIC DNA]</scope>
    <source>
        <strain evidence="11 12">VITHBRA001</strain>
    </source>
</reference>
<comment type="caution">
    <text evidence="11">The sequence shown here is derived from an EMBL/GenBank/DDBJ whole genome shotgun (WGS) entry which is preliminary data.</text>
</comment>
<keyword evidence="12" id="KW-1185">Reference proteome</keyword>
<evidence type="ECO:0000256" key="2">
    <source>
        <dbReference type="ARBA" id="ARBA00005940"/>
    </source>
</evidence>
<keyword evidence="4" id="KW-0479">Metal-binding</keyword>
<dbReference type="EC" id="3.2.1.23" evidence="3 8"/>
<protein>
    <recommendedName>
        <fullName evidence="3 8">Beta-galactosidase</fullName>
        <shortName evidence="8">Beta-gal</shortName>
        <ecNumber evidence="3 8">3.2.1.23</ecNumber>
    </recommendedName>
</protein>
<comment type="catalytic activity">
    <reaction evidence="1 8">
        <text>Hydrolysis of terminal non-reducing beta-D-galactose residues in beta-D-galactosides.</text>
        <dbReference type="EC" id="3.2.1.23"/>
    </reaction>
</comment>
<gene>
    <name evidence="11" type="ORF">OIH86_06810</name>
</gene>
<evidence type="ECO:0000313" key="12">
    <source>
        <dbReference type="Proteomes" id="UP001526147"/>
    </source>
</evidence>
<dbReference type="Gene3D" id="3.40.50.880">
    <property type="match status" value="1"/>
</dbReference>
<proteinExistence type="inferred from homology"/>
<name>A0ABT3DE73_9BACI</name>
<dbReference type="InterPro" id="IPR003476">
    <property type="entry name" value="Glyco_hydro_42"/>
</dbReference>
<evidence type="ECO:0000256" key="4">
    <source>
        <dbReference type="ARBA" id="ARBA00022723"/>
    </source>
</evidence>